<evidence type="ECO:0000313" key="2">
    <source>
        <dbReference type="EMBL" id="RSL31335.1"/>
    </source>
</evidence>
<dbReference type="NCBIfam" id="TIGR03998">
    <property type="entry name" value="thiol_BshC"/>
    <property type="match status" value="1"/>
</dbReference>
<gene>
    <name evidence="2" type="primary">bshC</name>
    <name evidence="2" type="ORF">D7Z54_20945</name>
</gene>
<proteinExistence type="predicted"/>
<dbReference type="EMBL" id="RBVX01000025">
    <property type="protein sequence ID" value="RSL31335.1"/>
    <property type="molecule type" value="Genomic_DNA"/>
</dbReference>
<protein>
    <submittedName>
        <fullName evidence="2">Bacillithiol biosynthesis cysteine-adding enzyme BshC</fullName>
    </submittedName>
</protein>
<name>A0A428MYW7_9BACI</name>
<accession>A0A428MYW7</accession>
<keyword evidence="3" id="KW-1185">Reference proteome</keyword>
<evidence type="ECO:0000313" key="3">
    <source>
        <dbReference type="Proteomes" id="UP000275076"/>
    </source>
</evidence>
<reference evidence="2 3" key="1">
    <citation type="submission" date="2018-10" db="EMBL/GenBank/DDBJ databases">
        <title>Draft genome sequence of Bacillus salarius IM0101, isolated from a hypersaline soil in Inner Mongolia, China.</title>
        <authorList>
            <person name="Yamprayoonswat W."/>
            <person name="Boonvisut S."/>
            <person name="Jumpathong W."/>
            <person name="Sittihan S."/>
            <person name="Ruangsuj P."/>
            <person name="Wanthongcharoen S."/>
            <person name="Thongpramul N."/>
            <person name="Pimmason S."/>
            <person name="Yu B."/>
            <person name="Yasawong M."/>
        </authorList>
    </citation>
    <scope>NUCLEOTIDE SEQUENCE [LARGE SCALE GENOMIC DNA]</scope>
    <source>
        <strain evidence="2 3">IM0101</strain>
    </source>
</reference>
<sequence length="473" mass="54886">MDVFEEYIPHTNKFVKDYLENGERAQSFFDYGQSSEDIKKRLYELSSRTYPKESLYKHLYKYNNKLKYNIGALRELDKLHDPNAVMMVTGQQAGILTGPFYTITKALTILKEAEAKEEMLGVPVLPVFWIAGEDHDWDEVNHIFLPDYDKPIKVTYKGEHDPGKPVSNQLLDEEAFDRWWREVMTVLPETNHTTDVYYSLQQLAGKSLTMTDFFAEVMRWLFKDTGLIMLDANHHDLRQMETDMFLELIHANNVVRDAVKQGIDNRKALDYETPEGLSDKSAQLFYHYHQKRQLLYKQSENTYTDKTGNLSIHENDLIKQASSHPENLSTNALTRPLIQEQLLPVLGYIAGPGEINYWSLLKPLFHRFGLYMPPLLPRMEITVVPRFVQSVMDKESLTVPQLLKSGAGSHIEQIRKHAKKVDGASMAEELLQEIEPYHANMQQEWGKIAPSERSYGETNWKIIQKEIYSFAEK</sequence>
<dbReference type="InterPro" id="IPR011199">
    <property type="entry name" value="Bacillithiol_biosynth_BshC"/>
</dbReference>
<dbReference type="InterPro" id="IPR055398">
    <property type="entry name" value="Rossmann-like_BshC"/>
</dbReference>
<dbReference type="AlphaFoldDB" id="A0A428MYW7"/>
<dbReference type="OrthoDB" id="9765151at2"/>
<organism evidence="2 3">
    <name type="scientific">Salibacterium salarium</name>
    <dbReference type="NCBI Taxonomy" id="284579"/>
    <lineage>
        <taxon>Bacteria</taxon>
        <taxon>Bacillati</taxon>
        <taxon>Bacillota</taxon>
        <taxon>Bacilli</taxon>
        <taxon>Bacillales</taxon>
        <taxon>Bacillaceae</taxon>
    </lineage>
</organism>
<comment type="caution">
    <text evidence="2">The sequence shown here is derived from an EMBL/GenBank/DDBJ whole genome shotgun (WGS) entry which is preliminary data.</text>
</comment>
<dbReference type="Proteomes" id="UP000275076">
    <property type="component" value="Unassembled WGS sequence"/>
</dbReference>
<feature type="domain" description="Bacillithiol biosynthesis BshC N-terminal Rossmann-like" evidence="1">
    <location>
        <begin position="8"/>
        <end position="379"/>
    </location>
</feature>
<dbReference type="Pfam" id="PF10079">
    <property type="entry name" value="Rossmann-like_BshC"/>
    <property type="match status" value="1"/>
</dbReference>
<dbReference type="RefSeq" id="WP_125558665.1">
    <property type="nucleotide sequence ID" value="NZ_RBVX01000025.1"/>
</dbReference>
<evidence type="ECO:0000259" key="1">
    <source>
        <dbReference type="Pfam" id="PF10079"/>
    </source>
</evidence>